<gene>
    <name evidence="2" type="ORF">LV82_00363</name>
</gene>
<dbReference type="Pfam" id="PF13432">
    <property type="entry name" value="TPR_16"/>
    <property type="match status" value="2"/>
</dbReference>
<proteinExistence type="predicted"/>
<name>A0A2S5JLZ3_9RHOB</name>
<keyword evidence="3" id="KW-1185">Reference proteome</keyword>
<dbReference type="Pfam" id="PF13424">
    <property type="entry name" value="TPR_12"/>
    <property type="match status" value="1"/>
</dbReference>
<dbReference type="PROSITE" id="PS50005">
    <property type="entry name" value="TPR"/>
    <property type="match status" value="3"/>
</dbReference>
<evidence type="ECO:0000313" key="3">
    <source>
        <dbReference type="Proteomes" id="UP000239736"/>
    </source>
</evidence>
<dbReference type="AlphaFoldDB" id="A0A2S5JLZ3"/>
<comment type="caution">
    <text evidence="2">The sequence shown here is derived from an EMBL/GenBank/DDBJ whole genome shotgun (WGS) entry which is preliminary data.</text>
</comment>
<dbReference type="Gene3D" id="1.25.40.10">
    <property type="entry name" value="Tetratricopeptide repeat domain"/>
    <property type="match status" value="3"/>
</dbReference>
<dbReference type="Proteomes" id="UP000239736">
    <property type="component" value="Unassembled WGS sequence"/>
</dbReference>
<dbReference type="InterPro" id="IPR019734">
    <property type="entry name" value="TPR_rpt"/>
</dbReference>
<dbReference type="InterPro" id="IPR011990">
    <property type="entry name" value="TPR-like_helical_dom_sf"/>
</dbReference>
<feature type="repeat" description="TPR" evidence="1">
    <location>
        <begin position="403"/>
        <end position="436"/>
    </location>
</feature>
<dbReference type="SMART" id="SM00028">
    <property type="entry name" value="TPR"/>
    <property type="match status" value="7"/>
</dbReference>
<evidence type="ECO:0000256" key="1">
    <source>
        <dbReference type="PROSITE-ProRule" id="PRU00339"/>
    </source>
</evidence>
<organism evidence="2 3">
    <name type="scientific">Albidovulum inexpectatum</name>
    <dbReference type="NCBI Taxonomy" id="196587"/>
    <lineage>
        <taxon>Bacteria</taxon>
        <taxon>Pseudomonadati</taxon>
        <taxon>Pseudomonadota</taxon>
        <taxon>Alphaproteobacteria</taxon>
        <taxon>Rhodobacterales</taxon>
        <taxon>Paracoccaceae</taxon>
        <taxon>Albidovulum</taxon>
    </lineage>
</organism>
<keyword evidence="1" id="KW-0802">TPR repeat</keyword>
<sequence>MTNLRSLTLMAALGLGGALTGIGLAGQGAAQGLAGPYLAGQIASHDYDYTAAASYFSRALIADPTNPQLLESAVIAMIGAGDVERALVPARTLADLGVRSQFADLVILADLARKGDFDAALKALDAGRSAGPVVDGLYRAWSLVGAGRMSEASEAFDAVINSDGTRDFGLYHKALALALVGDFEGADAIMSGDAAGPLRATRRGVIAHAQILSQLERNADAIDLLDAVFGAEPDAEIAALRGDLESGQTLAFTVIESASDGIAEVFLTFAGALAGESTNHVTLSYARMAEFIAPDYADATLLCAEILERQGRHDLAIASYKRIPPDSPAYIAAQLGLAQALIDSGQTDEAISLLADLAQANPDRADIWVSLGDIYRREERYGEAAEAYDRAIATFKADAPGQWAVYYARGIAHERLKQWEKAEADFRKALELNPDQPSVLNYLGYSYLERKENYEEALQMIQKAVEQRPDNGAIVDSLGWALFRLGRYDEAVEQMERAVELMPVDPVVNDHLGDVYWAVGRKREAEFQWKRALSFGPETEEEAARIRRKLEVGLDAVLAEEGSEPLHSNDAD</sequence>
<dbReference type="EMBL" id="PRDS01000001">
    <property type="protein sequence ID" value="PPB82433.1"/>
    <property type="molecule type" value="Genomic_DNA"/>
</dbReference>
<dbReference type="PROSITE" id="PS50293">
    <property type="entry name" value="TPR_REGION"/>
    <property type="match status" value="1"/>
</dbReference>
<dbReference type="PANTHER" id="PTHR12558">
    <property type="entry name" value="CELL DIVISION CYCLE 16,23,27"/>
    <property type="match status" value="1"/>
</dbReference>
<feature type="repeat" description="TPR" evidence="1">
    <location>
        <begin position="472"/>
        <end position="505"/>
    </location>
</feature>
<reference evidence="2 3" key="1">
    <citation type="submission" date="2018-01" db="EMBL/GenBank/DDBJ databases">
        <title>Genomic Encyclopedia of Archaeal and Bacterial Type Strains, Phase II (KMG-II): from individual species to whole genera.</title>
        <authorList>
            <person name="Goeker M."/>
        </authorList>
    </citation>
    <scope>NUCLEOTIDE SEQUENCE [LARGE SCALE GENOMIC DNA]</scope>
    <source>
        <strain evidence="2 3">DSM 12048</strain>
    </source>
</reference>
<protein>
    <submittedName>
        <fullName evidence="2">Flp pilus assembly protein TadD</fullName>
    </submittedName>
</protein>
<dbReference type="SUPFAM" id="SSF48452">
    <property type="entry name" value="TPR-like"/>
    <property type="match status" value="2"/>
</dbReference>
<dbReference type="Pfam" id="PF00515">
    <property type="entry name" value="TPR_1"/>
    <property type="match status" value="1"/>
</dbReference>
<accession>A0A2S5JLZ3</accession>
<evidence type="ECO:0000313" key="2">
    <source>
        <dbReference type="EMBL" id="PPB82433.1"/>
    </source>
</evidence>
<feature type="repeat" description="TPR" evidence="1">
    <location>
        <begin position="365"/>
        <end position="398"/>
    </location>
</feature>
<dbReference type="PANTHER" id="PTHR12558:SF13">
    <property type="entry name" value="CELL DIVISION CYCLE PROTEIN 27 HOMOLOG"/>
    <property type="match status" value="1"/>
</dbReference>